<dbReference type="OrthoDB" id="9777830at2"/>
<reference evidence="2 3" key="1">
    <citation type="submission" date="2018-05" db="EMBL/GenBank/DDBJ databases">
        <authorList>
            <person name="Lanie J.A."/>
            <person name="Ng W.-L."/>
            <person name="Kazmierczak K.M."/>
            <person name="Andrzejewski T.M."/>
            <person name="Davidsen T.M."/>
            <person name="Wayne K.J."/>
            <person name="Tettelin H."/>
            <person name="Glass J.I."/>
            <person name="Rusch D."/>
            <person name="Podicherti R."/>
            <person name="Tsui H.-C.T."/>
            <person name="Winkler M.E."/>
        </authorList>
    </citation>
    <scope>NUCLEOTIDE SEQUENCE [LARGE SCALE GENOMIC DNA]</scope>
    <source>
        <strain evidence="2 3">BUT-10</strain>
    </source>
</reference>
<protein>
    <recommendedName>
        <fullName evidence="1">Methyltransferase type 11 domain-containing protein</fullName>
    </recommendedName>
</protein>
<dbReference type="CDD" id="cd02440">
    <property type="entry name" value="AdoMet_MTases"/>
    <property type="match status" value="1"/>
</dbReference>
<dbReference type="AlphaFoldDB" id="A0A328BD25"/>
<name>A0A328BD25_9CAUL</name>
<evidence type="ECO:0000313" key="3">
    <source>
        <dbReference type="Proteomes" id="UP000249524"/>
    </source>
</evidence>
<proteinExistence type="predicted"/>
<accession>A0A328BD25</accession>
<organism evidence="2 3">
    <name type="scientific">Phenylobacterium kunshanense</name>
    <dbReference type="NCBI Taxonomy" id="1445034"/>
    <lineage>
        <taxon>Bacteria</taxon>
        <taxon>Pseudomonadati</taxon>
        <taxon>Pseudomonadota</taxon>
        <taxon>Alphaproteobacteria</taxon>
        <taxon>Caulobacterales</taxon>
        <taxon>Caulobacteraceae</taxon>
        <taxon>Phenylobacterium</taxon>
    </lineage>
</organism>
<keyword evidence="3" id="KW-1185">Reference proteome</keyword>
<dbReference type="InterPro" id="IPR029063">
    <property type="entry name" value="SAM-dependent_MTases_sf"/>
</dbReference>
<sequence>MHMSRTTNTGRRPGWHWSEYWQSGRTEIMTIGTEGGEIVFDPGASWRAFFGSFDAGARLIDLATGGGQVARLAHEVGAATDKGFDVVGVDYADLGPSGGDVAPGLRLIGGVALERLPFDDASFDGAASQFGIEYADTRLALGELARVLKSGGRARLLVHSTESAVSQSTAAQSAAHDRVMPDDALIQKARRAFNAHMRRSPRDVLSAQEQALREAVQKAAAKIVDDAAYDPVRYHLDYLADLARGVARYEPRSALARLDVFEAGVAAWRQRHRSQMKAALDRPGLDAFLDRAVRKGLRPLESGGETDARGALVAWRVDLIRD</sequence>
<dbReference type="Pfam" id="PF08241">
    <property type="entry name" value="Methyltransf_11"/>
    <property type="match status" value="1"/>
</dbReference>
<dbReference type="Proteomes" id="UP000249524">
    <property type="component" value="Unassembled WGS sequence"/>
</dbReference>
<dbReference type="Gene3D" id="3.40.50.150">
    <property type="entry name" value="Vaccinia Virus protein VP39"/>
    <property type="match status" value="1"/>
</dbReference>
<dbReference type="SUPFAM" id="SSF53335">
    <property type="entry name" value="S-adenosyl-L-methionine-dependent methyltransferases"/>
    <property type="match status" value="1"/>
</dbReference>
<dbReference type="EMBL" id="QFYS01000004">
    <property type="protein sequence ID" value="RAK65410.1"/>
    <property type="molecule type" value="Genomic_DNA"/>
</dbReference>
<dbReference type="GO" id="GO:0008757">
    <property type="term" value="F:S-adenosylmethionine-dependent methyltransferase activity"/>
    <property type="evidence" value="ECO:0007669"/>
    <property type="project" value="InterPro"/>
</dbReference>
<comment type="caution">
    <text evidence="2">The sequence shown here is derived from an EMBL/GenBank/DDBJ whole genome shotgun (WGS) entry which is preliminary data.</text>
</comment>
<dbReference type="InterPro" id="IPR013216">
    <property type="entry name" value="Methyltransf_11"/>
</dbReference>
<evidence type="ECO:0000259" key="1">
    <source>
        <dbReference type="Pfam" id="PF08241"/>
    </source>
</evidence>
<gene>
    <name evidence="2" type="ORF">DJ019_10600</name>
</gene>
<feature type="domain" description="Methyltransferase type 11" evidence="1">
    <location>
        <begin position="61"/>
        <end position="154"/>
    </location>
</feature>
<evidence type="ECO:0000313" key="2">
    <source>
        <dbReference type="EMBL" id="RAK65410.1"/>
    </source>
</evidence>